<dbReference type="EC" id="3.1.4.4" evidence="5"/>
<dbReference type="RefSeq" id="WP_171834235.1">
    <property type="nucleotide sequence ID" value="NZ_CP053708.1"/>
</dbReference>
<feature type="domain" description="PLD phosphodiesterase" evidence="12">
    <location>
        <begin position="86"/>
        <end position="113"/>
    </location>
</feature>
<evidence type="ECO:0000256" key="6">
    <source>
        <dbReference type="ARBA" id="ARBA00018392"/>
    </source>
</evidence>
<evidence type="ECO:0000256" key="8">
    <source>
        <dbReference type="ARBA" id="ARBA00022801"/>
    </source>
</evidence>
<dbReference type="PROSITE" id="PS50035">
    <property type="entry name" value="PLD"/>
    <property type="match status" value="2"/>
</dbReference>
<evidence type="ECO:0000256" key="3">
    <source>
        <dbReference type="ARBA" id="ARBA00004613"/>
    </source>
</evidence>
<dbReference type="Proteomes" id="UP000500767">
    <property type="component" value="Chromosome"/>
</dbReference>
<dbReference type="GO" id="GO:0004630">
    <property type="term" value="F:phospholipase D activity"/>
    <property type="evidence" value="ECO:0007669"/>
    <property type="project" value="UniProtKB-EC"/>
</dbReference>
<evidence type="ECO:0000256" key="7">
    <source>
        <dbReference type="ARBA" id="ARBA00022525"/>
    </source>
</evidence>
<sequence>MKLVVQPDDGVRSVTALIDAARRTVSIKVFTFTSPEILAALEAAAARGVTVRVMLNPQRSSGSRANDETRERLVRSGIRCDWSSPGFAVTHEKSMVVDGRTTLIATFNFCEKYFTTTRDYGLVLHDEAVAAEVGACFEADLARRPFEPGPGSRLLWSNTSSRQVMCDFIDGAGKSLSVQHPKFVDMTVLDRLMAALDRGVAVKVLCGGKHGISDYDLLDTFSSLHMLRRAGARVHKQHGLRTHAKLILADDARALVGSMNIDRSAFDLRRELGIIVDAPEIVPGLKRVFEGDWDESRRYDAPDPLMAAAHVENDQPHDPDYVRE</sequence>
<keyword evidence="10" id="KW-0443">Lipid metabolism</keyword>
<comment type="catalytic activity">
    <reaction evidence="1">
        <text>a 1,2-diacyl-sn-glycero-3-phosphocholine + H2O = a 1,2-diacyl-sn-glycero-3-phosphate + choline + H(+)</text>
        <dbReference type="Rhea" id="RHEA:14445"/>
        <dbReference type="ChEBI" id="CHEBI:15354"/>
        <dbReference type="ChEBI" id="CHEBI:15377"/>
        <dbReference type="ChEBI" id="CHEBI:15378"/>
        <dbReference type="ChEBI" id="CHEBI:57643"/>
        <dbReference type="ChEBI" id="CHEBI:58608"/>
        <dbReference type="EC" id="3.1.4.4"/>
    </reaction>
</comment>
<keyword evidence="7" id="KW-0964">Secreted</keyword>
<accession>A0A6M8HVP7</accession>
<reference evidence="13 14" key="1">
    <citation type="journal article" date="2014" name="World J. Microbiol. Biotechnol.">
        <title>Biodiversity and physiological characteristics of Antarctic and Arctic lichens-associated bacteria.</title>
        <authorList>
            <person name="Lee Y.M."/>
            <person name="Kim E.H."/>
            <person name="Lee H.K."/>
            <person name="Hong S.G."/>
        </authorList>
    </citation>
    <scope>NUCLEOTIDE SEQUENCE [LARGE SCALE GENOMIC DNA]</scope>
    <source>
        <strain evidence="13 14">PAMC 26569</strain>
    </source>
</reference>
<dbReference type="PANTHER" id="PTHR43856:SF1">
    <property type="entry name" value="MITOCHONDRIAL CARDIOLIPIN HYDROLASE"/>
    <property type="match status" value="1"/>
</dbReference>
<comment type="subcellular location">
    <subcellularLocation>
        <location evidence="3">Secreted</location>
    </subcellularLocation>
</comment>
<dbReference type="EMBL" id="CP053708">
    <property type="protein sequence ID" value="QKE92306.1"/>
    <property type="molecule type" value="Genomic_DNA"/>
</dbReference>
<evidence type="ECO:0000259" key="12">
    <source>
        <dbReference type="PROSITE" id="PS50035"/>
    </source>
</evidence>
<comment type="function">
    <text evidence="2">Could be a virulence factor.</text>
</comment>
<dbReference type="GO" id="GO:0006793">
    <property type="term" value="P:phosphorus metabolic process"/>
    <property type="evidence" value="ECO:0007669"/>
    <property type="project" value="UniProtKB-ARBA"/>
</dbReference>
<evidence type="ECO:0000256" key="1">
    <source>
        <dbReference type="ARBA" id="ARBA00000798"/>
    </source>
</evidence>
<dbReference type="CDD" id="cd09128">
    <property type="entry name" value="PLDc_unchar1_2"/>
    <property type="match status" value="1"/>
</dbReference>
<evidence type="ECO:0000313" key="14">
    <source>
        <dbReference type="Proteomes" id="UP000500767"/>
    </source>
</evidence>
<dbReference type="GO" id="GO:0005576">
    <property type="term" value="C:extracellular region"/>
    <property type="evidence" value="ECO:0007669"/>
    <property type="project" value="UniProtKB-SubCell"/>
</dbReference>
<evidence type="ECO:0000256" key="9">
    <source>
        <dbReference type="ARBA" id="ARBA00022963"/>
    </source>
</evidence>
<keyword evidence="8" id="KW-0378">Hydrolase</keyword>
<name>A0A6M8HVP7_9PROT</name>
<evidence type="ECO:0000256" key="5">
    <source>
        <dbReference type="ARBA" id="ARBA00012027"/>
    </source>
</evidence>
<protein>
    <recommendedName>
        <fullName evidence="6">Phospholipase D</fullName>
        <ecNumber evidence="5">3.1.4.4</ecNumber>
    </recommendedName>
    <alternativeName>
        <fullName evidence="11">Choline phosphatase</fullName>
    </alternativeName>
</protein>
<dbReference type="InterPro" id="IPR051406">
    <property type="entry name" value="PLD_domain"/>
</dbReference>
<dbReference type="GO" id="GO:0016042">
    <property type="term" value="P:lipid catabolic process"/>
    <property type="evidence" value="ECO:0007669"/>
    <property type="project" value="UniProtKB-KW"/>
</dbReference>
<keyword evidence="9" id="KW-0442">Lipid degradation</keyword>
<evidence type="ECO:0000256" key="2">
    <source>
        <dbReference type="ARBA" id="ARBA00003145"/>
    </source>
</evidence>
<evidence type="ECO:0000313" key="13">
    <source>
        <dbReference type="EMBL" id="QKE92306.1"/>
    </source>
</evidence>
<dbReference type="AlphaFoldDB" id="A0A6M8HVP7"/>
<dbReference type="Gene3D" id="3.30.870.10">
    <property type="entry name" value="Endonuclease Chain A"/>
    <property type="match status" value="2"/>
</dbReference>
<proteinExistence type="inferred from homology"/>
<organism evidence="13 14">
    <name type="scientific">Lichenicola cladoniae</name>
    <dbReference type="NCBI Taxonomy" id="1484109"/>
    <lineage>
        <taxon>Bacteria</taxon>
        <taxon>Pseudomonadati</taxon>
        <taxon>Pseudomonadota</taxon>
        <taxon>Alphaproteobacteria</taxon>
        <taxon>Acetobacterales</taxon>
        <taxon>Acetobacteraceae</taxon>
        <taxon>Lichenicola</taxon>
    </lineage>
</organism>
<dbReference type="GO" id="GO:0016891">
    <property type="term" value="F:RNA endonuclease activity producing 5'-phosphomonoesters, hydrolytic mechanism"/>
    <property type="evidence" value="ECO:0007669"/>
    <property type="project" value="TreeGrafter"/>
</dbReference>
<dbReference type="SMART" id="SM00155">
    <property type="entry name" value="PLDc"/>
    <property type="match status" value="2"/>
</dbReference>
<evidence type="ECO:0000256" key="4">
    <source>
        <dbReference type="ARBA" id="ARBA00008664"/>
    </source>
</evidence>
<comment type="similarity">
    <text evidence="4">Belongs to the phospholipase D family.</text>
</comment>
<dbReference type="Pfam" id="PF13091">
    <property type="entry name" value="PLDc_2"/>
    <property type="match status" value="2"/>
</dbReference>
<evidence type="ECO:0000256" key="11">
    <source>
        <dbReference type="ARBA" id="ARBA00029594"/>
    </source>
</evidence>
<keyword evidence="14" id="KW-1185">Reference proteome</keyword>
<dbReference type="InterPro" id="IPR001736">
    <property type="entry name" value="PLipase_D/transphosphatidylase"/>
</dbReference>
<dbReference type="InterPro" id="IPR025202">
    <property type="entry name" value="PLD-like_dom"/>
</dbReference>
<dbReference type="PANTHER" id="PTHR43856">
    <property type="entry name" value="CARDIOLIPIN HYDROLASE"/>
    <property type="match status" value="1"/>
</dbReference>
<evidence type="ECO:0000256" key="10">
    <source>
        <dbReference type="ARBA" id="ARBA00023098"/>
    </source>
</evidence>
<gene>
    <name evidence="13" type="ORF">HN018_21730</name>
</gene>
<dbReference type="KEGG" id="lck:HN018_21730"/>
<dbReference type="SUPFAM" id="SSF56024">
    <property type="entry name" value="Phospholipase D/nuclease"/>
    <property type="match status" value="2"/>
</dbReference>
<feature type="domain" description="PLD phosphodiesterase" evidence="12">
    <location>
        <begin position="238"/>
        <end position="265"/>
    </location>
</feature>